<accession>W6TZM5</accession>
<organism evidence="1 2">
    <name type="scientific">Echinococcus granulosus</name>
    <name type="common">Hydatid tapeworm</name>
    <dbReference type="NCBI Taxonomy" id="6210"/>
    <lineage>
        <taxon>Eukaryota</taxon>
        <taxon>Metazoa</taxon>
        <taxon>Spiralia</taxon>
        <taxon>Lophotrochozoa</taxon>
        <taxon>Platyhelminthes</taxon>
        <taxon>Cestoda</taxon>
        <taxon>Eucestoda</taxon>
        <taxon>Cyclophyllidea</taxon>
        <taxon>Taeniidae</taxon>
        <taxon>Echinococcus</taxon>
        <taxon>Echinococcus granulosus group</taxon>
    </lineage>
</organism>
<dbReference type="GeneID" id="36346657"/>
<evidence type="ECO:0000313" key="2">
    <source>
        <dbReference type="Proteomes" id="UP000019149"/>
    </source>
</evidence>
<dbReference type="AlphaFoldDB" id="W6TZM5"/>
<sequence>MFSNEVTACLPDRRLCRYQVACVLDKRSHTFYLVSSDYTKSVQKEKDNVQKKSTFPSHPCASTYQQTGVCSNHRNYLSKRTNGKN</sequence>
<protein>
    <submittedName>
        <fullName evidence="1">Uncharacterized protein</fullName>
    </submittedName>
</protein>
<name>W6TZM5_ECHGR</name>
<comment type="caution">
    <text evidence="1">The sequence shown here is derived from an EMBL/GenBank/DDBJ whole genome shotgun (WGS) entry which is preliminary data.</text>
</comment>
<dbReference type="Proteomes" id="UP000019149">
    <property type="component" value="Unassembled WGS sequence"/>
</dbReference>
<dbReference type="EMBL" id="APAU02000308">
    <property type="protein sequence ID" value="EUB54198.1"/>
    <property type="molecule type" value="Genomic_DNA"/>
</dbReference>
<dbReference type="RefSeq" id="XP_024345394.1">
    <property type="nucleotide sequence ID" value="XM_024500191.1"/>
</dbReference>
<keyword evidence="2" id="KW-1185">Reference proteome</keyword>
<evidence type="ECO:0000313" key="1">
    <source>
        <dbReference type="EMBL" id="EUB54198.1"/>
    </source>
</evidence>
<reference evidence="1 2" key="1">
    <citation type="journal article" date="2013" name="Nat. Genet.">
        <title>The genome of the hydatid tapeworm Echinococcus granulosus.</title>
        <authorList>
            <person name="Zheng H."/>
            <person name="Zhang W."/>
            <person name="Zhang L."/>
            <person name="Zhang Z."/>
            <person name="Li J."/>
            <person name="Lu G."/>
            <person name="Zhu Y."/>
            <person name="Wang Y."/>
            <person name="Huang Y."/>
            <person name="Liu J."/>
            <person name="Kang H."/>
            <person name="Chen J."/>
            <person name="Wang L."/>
            <person name="Chen A."/>
            <person name="Yu S."/>
            <person name="Gao Z."/>
            <person name="Jin L."/>
            <person name="Gu W."/>
            <person name="Wang Z."/>
            <person name="Zhao L."/>
            <person name="Shi B."/>
            <person name="Wen H."/>
            <person name="Lin R."/>
            <person name="Jones M.K."/>
            <person name="Brejova B."/>
            <person name="Vinar T."/>
            <person name="Zhao G."/>
            <person name="McManus D.P."/>
            <person name="Chen Z."/>
            <person name="Zhou Y."/>
            <person name="Wang S."/>
        </authorList>
    </citation>
    <scope>NUCLEOTIDE SEQUENCE [LARGE SCALE GENOMIC DNA]</scope>
</reference>
<dbReference type="CTD" id="36346657"/>
<proteinExistence type="predicted"/>
<dbReference type="KEGG" id="egl:EGR_10942"/>
<gene>
    <name evidence="1" type="ORF">EGR_10942</name>
</gene>